<feature type="region of interest" description="Disordered" evidence="1">
    <location>
        <begin position="1"/>
        <end position="29"/>
    </location>
</feature>
<protein>
    <submittedName>
        <fullName evidence="2">Uncharacterized protein</fullName>
    </submittedName>
</protein>
<evidence type="ECO:0000313" key="2">
    <source>
        <dbReference type="EMBL" id="ORY53258.1"/>
    </source>
</evidence>
<evidence type="ECO:0000313" key="3">
    <source>
        <dbReference type="Proteomes" id="UP000193642"/>
    </source>
</evidence>
<keyword evidence="3" id="KW-1185">Reference proteome</keyword>
<feature type="compositionally biased region" description="Gly residues" evidence="1">
    <location>
        <begin position="384"/>
        <end position="394"/>
    </location>
</feature>
<sequence>MSDPNLNPWGTSSNPAIVPSPEPEAPISSETPVVDVEPVAAFEVEAEVHVEAQIEAEVTTEPQTTATTDAPVPDEPVQAEPVETNVFEASEAAQSNAQVVEAEATDDFDDFGGFSTDQTSAAVSSSNPVPASSTEAEVVGDRVMRVLSSLLANQHQAAKLLSLQFSNALAQSVPLPPLPTPEFDGSLLVALDDPLVPAEKQVFVPNTQFQDKEWYATWKSVAIDQTYSDNVIHNFRWKKSHMRSELLKAMDMNEEALLADITVSADAAAPVASGPASTDPQATAIAQTAAPANPADQKQFDIDEAKNFVLSLKVYDIRKMSTAELTTLLQSLAAAQVKMQEQSNHWLDAKEQLLMDAEMHNKMISSLVQYATQAKSSPRSTGKGFFGGGAKKKK</sequence>
<feature type="region of interest" description="Disordered" evidence="1">
    <location>
        <begin position="56"/>
        <end position="76"/>
    </location>
</feature>
<dbReference type="EMBL" id="MCGO01000002">
    <property type="protein sequence ID" value="ORY53258.1"/>
    <property type="molecule type" value="Genomic_DNA"/>
</dbReference>
<dbReference type="OrthoDB" id="5378975at2759"/>
<organism evidence="2 3">
    <name type="scientific">Rhizoclosmatium globosum</name>
    <dbReference type="NCBI Taxonomy" id="329046"/>
    <lineage>
        <taxon>Eukaryota</taxon>
        <taxon>Fungi</taxon>
        <taxon>Fungi incertae sedis</taxon>
        <taxon>Chytridiomycota</taxon>
        <taxon>Chytridiomycota incertae sedis</taxon>
        <taxon>Chytridiomycetes</taxon>
        <taxon>Chytridiales</taxon>
        <taxon>Chytriomycetaceae</taxon>
        <taxon>Rhizoclosmatium</taxon>
    </lineage>
</organism>
<feature type="compositionally biased region" description="Polar residues" evidence="1">
    <location>
        <begin position="1"/>
        <end position="14"/>
    </location>
</feature>
<dbReference type="Pfam" id="PF17104">
    <property type="entry name" value="YBL010C_LAA2"/>
    <property type="match status" value="1"/>
</dbReference>
<dbReference type="PANTHER" id="PTHR38698:SF1">
    <property type="entry name" value="FUNGAL PROTEIN"/>
    <property type="match status" value="1"/>
</dbReference>
<feature type="region of interest" description="Disordered" evidence="1">
    <location>
        <begin position="375"/>
        <end position="394"/>
    </location>
</feature>
<evidence type="ECO:0000256" key="1">
    <source>
        <dbReference type="SAM" id="MobiDB-lite"/>
    </source>
</evidence>
<reference evidence="2 3" key="1">
    <citation type="submission" date="2016-07" db="EMBL/GenBank/DDBJ databases">
        <title>Pervasive Adenine N6-methylation of Active Genes in Fungi.</title>
        <authorList>
            <consortium name="DOE Joint Genome Institute"/>
            <person name="Mondo S.J."/>
            <person name="Dannebaum R.O."/>
            <person name="Kuo R.C."/>
            <person name="Labutti K."/>
            <person name="Haridas S."/>
            <person name="Kuo A."/>
            <person name="Salamov A."/>
            <person name="Ahrendt S.R."/>
            <person name="Lipzen A."/>
            <person name="Sullivan W."/>
            <person name="Andreopoulos W.B."/>
            <person name="Clum A."/>
            <person name="Lindquist E."/>
            <person name="Daum C."/>
            <person name="Ramamoorthy G.K."/>
            <person name="Gryganskyi A."/>
            <person name="Culley D."/>
            <person name="Magnuson J.K."/>
            <person name="James T.Y."/>
            <person name="O'Malley M.A."/>
            <person name="Stajich J.E."/>
            <person name="Spatafora J.W."/>
            <person name="Visel A."/>
            <person name="Grigoriev I.V."/>
        </authorList>
    </citation>
    <scope>NUCLEOTIDE SEQUENCE [LARGE SCALE GENOMIC DNA]</scope>
    <source>
        <strain evidence="2 3">JEL800</strain>
    </source>
</reference>
<accession>A0A1Y2D1U8</accession>
<dbReference type="InterPro" id="IPR031355">
    <property type="entry name" value="YBL010C/LAA2-like"/>
</dbReference>
<feature type="compositionally biased region" description="Low complexity" evidence="1">
    <location>
        <begin position="56"/>
        <end position="70"/>
    </location>
</feature>
<comment type="caution">
    <text evidence="2">The sequence shown here is derived from an EMBL/GenBank/DDBJ whole genome shotgun (WGS) entry which is preliminary data.</text>
</comment>
<dbReference type="AlphaFoldDB" id="A0A1Y2D1U8"/>
<dbReference type="Proteomes" id="UP000193642">
    <property type="component" value="Unassembled WGS sequence"/>
</dbReference>
<dbReference type="PANTHER" id="PTHR38698">
    <property type="entry name" value="EXPRESSED PROTEIN"/>
    <property type="match status" value="1"/>
</dbReference>
<name>A0A1Y2D1U8_9FUNG</name>
<proteinExistence type="predicted"/>
<gene>
    <name evidence="2" type="ORF">BCR33DRAFT_711587</name>
</gene>